<gene>
    <name evidence="1" type="ORF">EJB05_14193</name>
</gene>
<feature type="non-terminal residue" evidence="1">
    <location>
        <position position="1"/>
    </location>
</feature>
<proteinExistence type="predicted"/>
<dbReference type="Proteomes" id="UP000324897">
    <property type="component" value="Chromosome 4"/>
</dbReference>
<evidence type="ECO:0000313" key="1">
    <source>
        <dbReference type="EMBL" id="TVU40720.1"/>
    </source>
</evidence>
<dbReference type="Gramene" id="TVU40720">
    <property type="protein sequence ID" value="TVU40720"/>
    <property type="gene ID" value="EJB05_14193"/>
</dbReference>
<evidence type="ECO:0000313" key="2">
    <source>
        <dbReference type="Proteomes" id="UP000324897"/>
    </source>
</evidence>
<keyword evidence="2" id="KW-1185">Reference proteome</keyword>
<organism evidence="1 2">
    <name type="scientific">Eragrostis curvula</name>
    <name type="common">weeping love grass</name>
    <dbReference type="NCBI Taxonomy" id="38414"/>
    <lineage>
        <taxon>Eukaryota</taxon>
        <taxon>Viridiplantae</taxon>
        <taxon>Streptophyta</taxon>
        <taxon>Embryophyta</taxon>
        <taxon>Tracheophyta</taxon>
        <taxon>Spermatophyta</taxon>
        <taxon>Magnoliopsida</taxon>
        <taxon>Liliopsida</taxon>
        <taxon>Poales</taxon>
        <taxon>Poaceae</taxon>
        <taxon>PACMAD clade</taxon>
        <taxon>Chloridoideae</taxon>
        <taxon>Eragrostideae</taxon>
        <taxon>Eragrostidinae</taxon>
        <taxon>Eragrostis</taxon>
    </lineage>
</organism>
<reference evidence="1 2" key="1">
    <citation type="journal article" date="2019" name="Sci. Rep.">
        <title>A high-quality genome of Eragrostis curvula grass provides insights into Poaceae evolution and supports new strategies to enhance forage quality.</title>
        <authorList>
            <person name="Carballo J."/>
            <person name="Santos B.A.C.M."/>
            <person name="Zappacosta D."/>
            <person name="Garbus I."/>
            <person name="Selva J.P."/>
            <person name="Gallo C.A."/>
            <person name="Diaz A."/>
            <person name="Albertini E."/>
            <person name="Caccamo M."/>
            <person name="Echenique V."/>
        </authorList>
    </citation>
    <scope>NUCLEOTIDE SEQUENCE [LARGE SCALE GENOMIC DNA]</scope>
    <source>
        <strain evidence="2">cv. Victoria</strain>
        <tissue evidence="1">Leaf</tissue>
    </source>
</reference>
<dbReference type="AlphaFoldDB" id="A0A5J9W032"/>
<sequence length="208" mass="23854">MEGYYRSTPLKRNLVLEICKVFWVERFFLWVFVPDRCSTRVLMEDFLNCRAWGEAKLLASVDPSRWLLQHGKAGLRVFWLLLHGCLELWSSQDTARGEVVSWIDNFSCEELMILNTLIHAGYDTSAAKREADERIDFDCMVIMDICIESLEVYSILLLIPFVFAEVIDPGLWVMGPLCFRCATLILVSDHGGLVLELACVRNSLIVVK</sequence>
<comment type="caution">
    <text evidence="1">The sequence shown here is derived from an EMBL/GenBank/DDBJ whole genome shotgun (WGS) entry which is preliminary data.</text>
</comment>
<protein>
    <submittedName>
        <fullName evidence="1">Uncharacterized protein</fullName>
    </submittedName>
</protein>
<dbReference type="EMBL" id="RWGY01000007">
    <property type="protein sequence ID" value="TVU40720.1"/>
    <property type="molecule type" value="Genomic_DNA"/>
</dbReference>
<accession>A0A5J9W032</accession>
<name>A0A5J9W032_9POAL</name>